<evidence type="ECO:0000313" key="1">
    <source>
        <dbReference type="EMBL" id="AMD90753.1"/>
    </source>
</evidence>
<accession>A0A109W4P8</accession>
<evidence type="ECO:0000313" key="2">
    <source>
        <dbReference type="Proteomes" id="UP000069241"/>
    </source>
</evidence>
<dbReference type="RefSeq" id="WP_009302759.1">
    <property type="nucleotide sequence ID" value="NZ_CP014229.1"/>
</dbReference>
<reference evidence="2" key="1">
    <citation type="submission" date="2016-02" db="EMBL/GenBank/DDBJ databases">
        <authorList>
            <person name="Holder M.E."/>
            <person name="Ajami N.J."/>
            <person name="Petrosino J.F."/>
        </authorList>
    </citation>
    <scope>NUCLEOTIDE SEQUENCE [LARGE SCALE GENOMIC DNA]</scope>
    <source>
        <strain evidence="2">CCUG 45958</strain>
    </source>
</reference>
<organism evidence="1 2">
    <name type="scientific">Desulfovibrio fairfieldensis</name>
    <dbReference type="NCBI Taxonomy" id="44742"/>
    <lineage>
        <taxon>Bacteria</taxon>
        <taxon>Pseudomonadati</taxon>
        <taxon>Thermodesulfobacteriota</taxon>
        <taxon>Desulfovibrionia</taxon>
        <taxon>Desulfovibrionales</taxon>
        <taxon>Desulfovibrionaceae</taxon>
        <taxon>Desulfovibrio</taxon>
    </lineage>
</organism>
<proteinExistence type="predicted"/>
<dbReference type="AlphaFoldDB" id="A0A109W4P8"/>
<gene>
    <name evidence="1" type="ORF">AXF13_11820</name>
</gene>
<name>A0A109W4P8_9BACT</name>
<dbReference type="Proteomes" id="UP000069241">
    <property type="component" value="Chromosome"/>
</dbReference>
<keyword evidence="2" id="KW-1185">Reference proteome</keyword>
<protein>
    <submittedName>
        <fullName evidence="1">Uncharacterized protein</fullName>
    </submittedName>
</protein>
<sequence>MQNVAEVFDDKSVVQEALENFAALLEDADFTAELELMGIGRMQFMRRRQMLVEWRGLYMALWRLALSSSFPQDAEHIFATFLHAYRIAHPDKLSARIMERAQQYWGMLQPKGDADFSDVARHLGSFSVQDEKQARSLTLRLVLHIRRAYKIIFDRLI</sequence>
<dbReference type="KEGG" id="dfi:AXF13_11820"/>
<dbReference type="EMBL" id="CP014229">
    <property type="protein sequence ID" value="AMD90753.1"/>
    <property type="molecule type" value="Genomic_DNA"/>
</dbReference>